<keyword evidence="3 6" id="KW-0812">Transmembrane</keyword>
<dbReference type="PANTHER" id="PTHR32322">
    <property type="entry name" value="INNER MEMBRANE TRANSPORTER"/>
    <property type="match status" value="1"/>
</dbReference>
<evidence type="ECO:0000256" key="6">
    <source>
        <dbReference type="SAM" id="Phobius"/>
    </source>
</evidence>
<feature type="transmembrane region" description="Helical" evidence="6">
    <location>
        <begin position="65"/>
        <end position="85"/>
    </location>
</feature>
<dbReference type="EMBL" id="POQS01000001">
    <property type="protein sequence ID" value="PND35072.1"/>
    <property type="molecule type" value="Genomic_DNA"/>
</dbReference>
<feature type="transmembrane region" description="Helical" evidence="6">
    <location>
        <begin position="261"/>
        <end position="277"/>
    </location>
</feature>
<evidence type="ECO:0000313" key="8">
    <source>
        <dbReference type="EMBL" id="PND35072.1"/>
    </source>
</evidence>
<dbReference type="Proteomes" id="UP000235994">
    <property type="component" value="Unassembled WGS sequence"/>
</dbReference>
<name>A0A2N8KNN5_9BURK</name>
<feature type="transmembrane region" description="Helical" evidence="6">
    <location>
        <begin position="170"/>
        <end position="194"/>
    </location>
</feature>
<keyword evidence="9" id="KW-1185">Reference proteome</keyword>
<protein>
    <submittedName>
        <fullName evidence="8">EamA family transporter</fullName>
    </submittedName>
</protein>
<sequence>MSTRGADLLLTAVAPAIWGTTYIVTTEFLPGFAPMTVAMLRALPAGLLLLLVVRRLPAGIWWLRIFVLGALNFSIFWSMLFISAYRLPGGVAATVGAVQPLIVVLLAAVLLGSALRAITVVAAIAGAFGVALLVLTPGASLDAVGVAAGLAGAVSMAFGTVLSRKWRPPVSLLTFTAWQLTAGGLLLVPAALLFDPSMGLPTGRNLIGLAWLGLIGAALTYMLWFRGIARLESAVVSSLGFLSPVTAVLLGWLFLGQTLTPVQRIGVALVIGSIWFGQRAGVRNQTGGMAAQQPERR</sequence>
<feature type="domain" description="EamA" evidence="7">
    <location>
        <begin position="145"/>
        <end position="276"/>
    </location>
</feature>
<feature type="transmembrane region" description="Helical" evidence="6">
    <location>
        <begin position="118"/>
        <end position="137"/>
    </location>
</feature>
<organism evidence="8 9">
    <name type="scientific">Achromobacter pulmonis</name>
    <dbReference type="NCBI Taxonomy" id="1389932"/>
    <lineage>
        <taxon>Bacteria</taxon>
        <taxon>Pseudomonadati</taxon>
        <taxon>Pseudomonadota</taxon>
        <taxon>Betaproteobacteria</taxon>
        <taxon>Burkholderiales</taxon>
        <taxon>Alcaligenaceae</taxon>
        <taxon>Achromobacter</taxon>
    </lineage>
</organism>
<dbReference type="InterPro" id="IPR000620">
    <property type="entry name" value="EamA_dom"/>
</dbReference>
<accession>A0A2N8KNN5</accession>
<dbReference type="RefSeq" id="WP_102771017.1">
    <property type="nucleotide sequence ID" value="NZ_POQS01000001.1"/>
</dbReference>
<evidence type="ECO:0000259" key="7">
    <source>
        <dbReference type="Pfam" id="PF00892"/>
    </source>
</evidence>
<reference evidence="8 9" key="1">
    <citation type="submission" date="2018-01" db="EMBL/GenBank/DDBJ databases">
        <title>The draft genome of an aniline degradation strain ANB-1.</title>
        <authorList>
            <person name="Zhang L."/>
            <person name="Jiang J."/>
        </authorList>
    </citation>
    <scope>NUCLEOTIDE SEQUENCE [LARGE SCALE GENOMIC DNA]</scope>
    <source>
        <strain evidence="8 9">ANB-1</strain>
    </source>
</reference>
<feature type="domain" description="EamA" evidence="7">
    <location>
        <begin position="9"/>
        <end position="134"/>
    </location>
</feature>
<keyword evidence="5 6" id="KW-0472">Membrane</keyword>
<dbReference type="GO" id="GO:0016020">
    <property type="term" value="C:membrane"/>
    <property type="evidence" value="ECO:0007669"/>
    <property type="project" value="UniProtKB-SubCell"/>
</dbReference>
<comment type="similarity">
    <text evidence="2">Belongs to the EamA transporter family.</text>
</comment>
<dbReference type="PANTHER" id="PTHR32322:SF2">
    <property type="entry name" value="EAMA DOMAIN-CONTAINING PROTEIN"/>
    <property type="match status" value="1"/>
</dbReference>
<dbReference type="Pfam" id="PF00892">
    <property type="entry name" value="EamA"/>
    <property type="match status" value="2"/>
</dbReference>
<feature type="transmembrane region" description="Helical" evidence="6">
    <location>
        <begin position="143"/>
        <end position="163"/>
    </location>
</feature>
<comment type="caution">
    <text evidence="8">The sequence shown here is derived from an EMBL/GenBank/DDBJ whole genome shotgun (WGS) entry which is preliminary data.</text>
</comment>
<evidence type="ECO:0000256" key="3">
    <source>
        <dbReference type="ARBA" id="ARBA00022692"/>
    </source>
</evidence>
<evidence type="ECO:0000256" key="4">
    <source>
        <dbReference type="ARBA" id="ARBA00022989"/>
    </source>
</evidence>
<feature type="transmembrane region" description="Helical" evidence="6">
    <location>
        <begin position="7"/>
        <end position="25"/>
    </location>
</feature>
<feature type="transmembrane region" description="Helical" evidence="6">
    <location>
        <begin position="236"/>
        <end position="255"/>
    </location>
</feature>
<comment type="subcellular location">
    <subcellularLocation>
        <location evidence="1">Membrane</location>
        <topology evidence="1">Multi-pass membrane protein</topology>
    </subcellularLocation>
</comment>
<dbReference type="AlphaFoldDB" id="A0A2N8KNN5"/>
<gene>
    <name evidence="8" type="ORF">C1I89_01350</name>
</gene>
<evidence type="ECO:0000256" key="1">
    <source>
        <dbReference type="ARBA" id="ARBA00004141"/>
    </source>
</evidence>
<dbReference type="InterPro" id="IPR050638">
    <property type="entry name" value="AA-Vitamin_Transporters"/>
</dbReference>
<proteinExistence type="inferred from homology"/>
<dbReference type="InterPro" id="IPR037185">
    <property type="entry name" value="EmrE-like"/>
</dbReference>
<feature type="transmembrane region" description="Helical" evidence="6">
    <location>
        <begin position="31"/>
        <end position="53"/>
    </location>
</feature>
<evidence type="ECO:0000256" key="2">
    <source>
        <dbReference type="ARBA" id="ARBA00007362"/>
    </source>
</evidence>
<dbReference type="Gene3D" id="1.10.3730.20">
    <property type="match status" value="1"/>
</dbReference>
<dbReference type="SUPFAM" id="SSF103481">
    <property type="entry name" value="Multidrug resistance efflux transporter EmrE"/>
    <property type="match status" value="2"/>
</dbReference>
<feature type="transmembrane region" description="Helical" evidence="6">
    <location>
        <begin position="91"/>
        <end position="111"/>
    </location>
</feature>
<feature type="transmembrane region" description="Helical" evidence="6">
    <location>
        <begin position="206"/>
        <end position="224"/>
    </location>
</feature>
<keyword evidence="4 6" id="KW-1133">Transmembrane helix</keyword>
<evidence type="ECO:0000256" key="5">
    <source>
        <dbReference type="ARBA" id="ARBA00023136"/>
    </source>
</evidence>
<evidence type="ECO:0000313" key="9">
    <source>
        <dbReference type="Proteomes" id="UP000235994"/>
    </source>
</evidence>